<dbReference type="RefSeq" id="WP_203920783.1">
    <property type="nucleotide sequence ID" value="NZ_BONZ01000050.1"/>
</dbReference>
<dbReference type="SUPFAM" id="SSF48371">
    <property type="entry name" value="ARM repeat"/>
    <property type="match status" value="1"/>
</dbReference>
<dbReference type="SMART" id="SM00567">
    <property type="entry name" value="EZ_HEAT"/>
    <property type="match status" value="3"/>
</dbReference>
<keyword evidence="2" id="KW-1185">Reference proteome</keyword>
<name>A0A8J3QWT9_9ACTN</name>
<protein>
    <recommendedName>
        <fullName evidence="3">HEAT repeat domain-containing protein</fullName>
    </recommendedName>
</protein>
<dbReference type="EMBL" id="BONZ01000050">
    <property type="protein sequence ID" value="GIH17225.1"/>
    <property type="molecule type" value="Genomic_DNA"/>
</dbReference>
<comment type="caution">
    <text evidence="1">The sequence shown here is derived from an EMBL/GenBank/DDBJ whole genome shotgun (WGS) entry which is preliminary data.</text>
</comment>
<evidence type="ECO:0000313" key="2">
    <source>
        <dbReference type="Proteomes" id="UP000642748"/>
    </source>
</evidence>
<gene>
    <name evidence="1" type="ORF">Raf01_53970</name>
</gene>
<dbReference type="Gene3D" id="1.25.10.10">
    <property type="entry name" value="Leucine-rich Repeat Variant"/>
    <property type="match status" value="1"/>
</dbReference>
<sequence>MDQVQRLIETYRCLPSPVDAEGSSRFAIITELGRHVGDPRVVDLYVSVIADPQEYDLARIECIKVLGLRPPDAHADRQRVGRAIAQTLWPDEDYLVRQYAAMSLGAYAEDDDVFEALATALTHDDDIDVRHNALESIREAGPDDRGLALLRRMVDDPELGSAAKHTLQDWAAGVGDGTRADRPGR</sequence>
<dbReference type="Pfam" id="PF13646">
    <property type="entry name" value="HEAT_2"/>
    <property type="match status" value="1"/>
</dbReference>
<reference evidence="1" key="1">
    <citation type="submission" date="2021-01" db="EMBL/GenBank/DDBJ databases">
        <title>Whole genome shotgun sequence of Rugosimonospora africana NBRC 104875.</title>
        <authorList>
            <person name="Komaki H."/>
            <person name="Tamura T."/>
        </authorList>
    </citation>
    <scope>NUCLEOTIDE SEQUENCE</scope>
    <source>
        <strain evidence="1">NBRC 104875</strain>
    </source>
</reference>
<dbReference type="Proteomes" id="UP000642748">
    <property type="component" value="Unassembled WGS sequence"/>
</dbReference>
<dbReference type="InterPro" id="IPR011989">
    <property type="entry name" value="ARM-like"/>
</dbReference>
<organism evidence="1 2">
    <name type="scientific">Rugosimonospora africana</name>
    <dbReference type="NCBI Taxonomy" id="556532"/>
    <lineage>
        <taxon>Bacteria</taxon>
        <taxon>Bacillati</taxon>
        <taxon>Actinomycetota</taxon>
        <taxon>Actinomycetes</taxon>
        <taxon>Micromonosporales</taxon>
        <taxon>Micromonosporaceae</taxon>
        <taxon>Rugosimonospora</taxon>
    </lineage>
</organism>
<evidence type="ECO:0000313" key="1">
    <source>
        <dbReference type="EMBL" id="GIH17225.1"/>
    </source>
</evidence>
<dbReference type="AlphaFoldDB" id="A0A8J3QWT9"/>
<accession>A0A8J3QWT9</accession>
<dbReference type="InterPro" id="IPR016024">
    <property type="entry name" value="ARM-type_fold"/>
</dbReference>
<dbReference type="InterPro" id="IPR004155">
    <property type="entry name" value="PBS_lyase_HEAT"/>
</dbReference>
<proteinExistence type="predicted"/>
<evidence type="ECO:0008006" key="3">
    <source>
        <dbReference type="Google" id="ProtNLM"/>
    </source>
</evidence>